<dbReference type="Pfam" id="PF02417">
    <property type="entry name" value="Chromate_transp"/>
    <property type="match status" value="2"/>
</dbReference>
<name>A0A949UV79_9HYPH</name>
<feature type="transmembrane region" description="Helical" evidence="7">
    <location>
        <begin position="186"/>
        <end position="204"/>
    </location>
</feature>
<keyword evidence="6 7" id="KW-0472">Membrane</keyword>
<evidence type="ECO:0000313" key="8">
    <source>
        <dbReference type="EMBL" id="MBV2144016.1"/>
    </source>
</evidence>
<sequence length="439" mass="46966">MYRNIFVTAQSAQPDFKELFSTFGKIGLLSFGGPAAQIAMLQRVVVDEKKWMDQERLLHALNFCMLLPGPEAMQLATYCGWTMRGWRGGLLAGLLFVLPGAAVMLFLSALYIAFGHVDIVAGLLFGLKAAVLAIVFDALYRMGKRTLASRFSYALAIAAFVAIAFLHLPFPLVVLLAAFAGGAQRFILRGAIGTMSAAASPSALREFVQQTLIWGGLWFVPLAMLYLIFGGEHVFAAEAAFFSKLAAVTFGGAYAALSYTAQQAVEHFGWMQPGEMLTGLGLAETTPGPLILVLVFVGFVGAANLSGLPPLTGGLTGGLIALWFTFIPCFLWIFAGAPFVERLRQVRWLSAMLGGITAAVVGVIANLALWFSLHVLFAEVSQKAFGALTLPVPVWHTMDNAAVLIAAAAALLLVVLRVNMPLVLFLAACLGIVIRLTGF</sequence>
<evidence type="ECO:0000256" key="3">
    <source>
        <dbReference type="ARBA" id="ARBA00022475"/>
    </source>
</evidence>
<organism evidence="8 9">
    <name type="scientific">Falsochrobactrum tianjinense</name>
    <dbReference type="NCBI Taxonomy" id="2706015"/>
    <lineage>
        <taxon>Bacteria</taxon>
        <taxon>Pseudomonadati</taxon>
        <taxon>Pseudomonadota</taxon>
        <taxon>Alphaproteobacteria</taxon>
        <taxon>Hyphomicrobiales</taxon>
        <taxon>Brucellaceae</taxon>
        <taxon>Falsochrobactrum</taxon>
    </lineage>
</organism>
<dbReference type="NCBIfam" id="TIGR00937">
    <property type="entry name" value="2A51"/>
    <property type="match status" value="1"/>
</dbReference>
<dbReference type="Proteomes" id="UP000752297">
    <property type="component" value="Unassembled WGS sequence"/>
</dbReference>
<evidence type="ECO:0000256" key="4">
    <source>
        <dbReference type="ARBA" id="ARBA00022692"/>
    </source>
</evidence>
<comment type="subcellular location">
    <subcellularLocation>
        <location evidence="1">Cell membrane</location>
        <topology evidence="1">Multi-pass membrane protein</topology>
    </subcellularLocation>
</comment>
<feature type="transmembrane region" description="Helical" evidence="7">
    <location>
        <begin position="352"/>
        <end position="373"/>
    </location>
</feature>
<keyword evidence="9" id="KW-1185">Reference proteome</keyword>
<evidence type="ECO:0000256" key="7">
    <source>
        <dbReference type="SAM" id="Phobius"/>
    </source>
</evidence>
<feature type="transmembrane region" description="Helical" evidence="7">
    <location>
        <begin position="119"/>
        <end position="140"/>
    </location>
</feature>
<evidence type="ECO:0000313" key="9">
    <source>
        <dbReference type="Proteomes" id="UP000752297"/>
    </source>
</evidence>
<keyword evidence="5 7" id="KW-1133">Transmembrane helix</keyword>
<dbReference type="PANTHER" id="PTHR33567">
    <property type="entry name" value="CHROMATE ION TRANSPORTER (EUROFUNG)"/>
    <property type="match status" value="1"/>
</dbReference>
<feature type="transmembrane region" description="Helical" evidence="7">
    <location>
        <begin position="393"/>
        <end position="415"/>
    </location>
</feature>
<feature type="transmembrane region" description="Helical" evidence="7">
    <location>
        <begin position="152"/>
        <end position="180"/>
    </location>
</feature>
<keyword evidence="4 7" id="KW-0812">Transmembrane</keyword>
<comment type="caution">
    <text evidence="8">The sequence shown here is derived from an EMBL/GenBank/DDBJ whole genome shotgun (WGS) entry which is preliminary data.</text>
</comment>
<dbReference type="RefSeq" id="WP_217678006.1">
    <property type="nucleotide sequence ID" value="NZ_JAHRVA010000004.1"/>
</dbReference>
<dbReference type="GO" id="GO:0015109">
    <property type="term" value="F:chromate transmembrane transporter activity"/>
    <property type="evidence" value="ECO:0007669"/>
    <property type="project" value="InterPro"/>
</dbReference>
<dbReference type="GO" id="GO:0005886">
    <property type="term" value="C:plasma membrane"/>
    <property type="evidence" value="ECO:0007669"/>
    <property type="project" value="UniProtKB-SubCell"/>
</dbReference>
<dbReference type="PIRSF" id="PIRSF004810">
    <property type="entry name" value="ChrA"/>
    <property type="match status" value="1"/>
</dbReference>
<feature type="transmembrane region" description="Helical" evidence="7">
    <location>
        <begin position="235"/>
        <end position="257"/>
    </location>
</feature>
<feature type="transmembrane region" description="Helical" evidence="7">
    <location>
        <begin position="211"/>
        <end position="229"/>
    </location>
</feature>
<evidence type="ECO:0000256" key="5">
    <source>
        <dbReference type="ARBA" id="ARBA00022989"/>
    </source>
</evidence>
<feature type="transmembrane region" description="Helical" evidence="7">
    <location>
        <begin position="422"/>
        <end position="438"/>
    </location>
</feature>
<comment type="similarity">
    <text evidence="2">Belongs to the chromate ion transporter (CHR) (TC 2.A.51) family.</text>
</comment>
<keyword evidence="3" id="KW-1003">Cell membrane</keyword>
<dbReference type="EMBL" id="JAHRVA010000004">
    <property type="protein sequence ID" value="MBV2144016.1"/>
    <property type="molecule type" value="Genomic_DNA"/>
</dbReference>
<dbReference type="AlphaFoldDB" id="A0A949UV79"/>
<evidence type="ECO:0000256" key="2">
    <source>
        <dbReference type="ARBA" id="ARBA00005262"/>
    </source>
</evidence>
<feature type="transmembrane region" description="Helical" evidence="7">
    <location>
        <begin position="320"/>
        <end position="340"/>
    </location>
</feature>
<evidence type="ECO:0000256" key="6">
    <source>
        <dbReference type="ARBA" id="ARBA00023136"/>
    </source>
</evidence>
<dbReference type="InterPro" id="IPR014047">
    <property type="entry name" value="Chr_Tranpt_l_chain"/>
</dbReference>
<gene>
    <name evidence="8" type="primary">chrA</name>
    <name evidence="8" type="ORF">KUG47_10985</name>
</gene>
<feature type="transmembrane region" description="Helical" evidence="7">
    <location>
        <begin position="90"/>
        <end position="113"/>
    </location>
</feature>
<proteinExistence type="inferred from homology"/>
<accession>A0A949UV79</accession>
<dbReference type="InterPro" id="IPR003370">
    <property type="entry name" value="Chromate_transpt"/>
</dbReference>
<protein>
    <submittedName>
        <fullName evidence="8">Chromate efflux transporter</fullName>
    </submittedName>
</protein>
<feature type="transmembrane region" description="Helical" evidence="7">
    <location>
        <begin position="277"/>
        <end position="300"/>
    </location>
</feature>
<evidence type="ECO:0000256" key="1">
    <source>
        <dbReference type="ARBA" id="ARBA00004651"/>
    </source>
</evidence>
<reference evidence="8 9" key="1">
    <citation type="submission" date="2021-06" db="EMBL/GenBank/DDBJ databases">
        <title>Falsochrobactrum tianjin sp.nov., a new petroleum-degrading bacteria isolated from oily soils.</title>
        <authorList>
            <person name="Chen G."/>
            <person name="Chen H."/>
            <person name="Tian J."/>
            <person name="Qing J."/>
            <person name="Zhong L."/>
            <person name="Ma W."/>
            <person name="Song Y."/>
            <person name="Cui X."/>
            <person name="Yan B."/>
        </authorList>
    </citation>
    <scope>NUCLEOTIDE SEQUENCE [LARGE SCALE GENOMIC DNA]</scope>
    <source>
        <strain evidence="8 9">TDYN1</strain>
    </source>
</reference>
<dbReference type="PANTHER" id="PTHR33567:SF3">
    <property type="entry name" value="CHROMATE ION TRANSPORTER (EUROFUNG)"/>
    <property type="match status" value="1"/>
</dbReference>